<organism evidence="2 3">
    <name type="scientific">Brucella intermedia</name>
    <dbReference type="NCBI Taxonomy" id="94625"/>
    <lineage>
        <taxon>Bacteria</taxon>
        <taxon>Pseudomonadati</taxon>
        <taxon>Pseudomonadota</taxon>
        <taxon>Alphaproteobacteria</taxon>
        <taxon>Hyphomicrobiales</taxon>
        <taxon>Brucellaceae</taxon>
        <taxon>Brucella/Ochrobactrum group</taxon>
        <taxon>Brucella</taxon>
    </lineage>
</organism>
<dbReference type="EMBL" id="DUMN01000032">
    <property type="protein sequence ID" value="HHV66231.1"/>
    <property type="molecule type" value="Genomic_DNA"/>
</dbReference>
<feature type="region of interest" description="Disordered" evidence="1">
    <location>
        <begin position="124"/>
        <end position="145"/>
    </location>
</feature>
<evidence type="ECO:0000313" key="3">
    <source>
        <dbReference type="Proteomes" id="UP000551563"/>
    </source>
</evidence>
<protein>
    <submittedName>
        <fullName evidence="2">Uncharacterized protein</fullName>
    </submittedName>
</protein>
<evidence type="ECO:0000256" key="1">
    <source>
        <dbReference type="SAM" id="MobiDB-lite"/>
    </source>
</evidence>
<reference evidence="2 3" key="1">
    <citation type="journal article" date="2020" name="Biotechnol. Biofuels">
        <title>New insights from the biogas microbiome by comprehensive genome-resolved metagenomics of nearly 1600 species originating from multiple anaerobic digesters.</title>
        <authorList>
            <person name="Campanaro S."/>
            <person name="Treu L."/>
            <person name="Rodriguez-R L.M."/>
            <person name="Kovalovszki A."/>
            <person name="Ziels R.M."/>
            <person name="Maus I."/>
            <person name="Zhu X."/>
            <person name="Kougias P.G."/>
            <person name="Basile A."/>
            <person name="Luo G."/>
            <person name="Schluter A."/>
            <person name="Konstantinidis K.T."/>
            <person name="Angelidaki I."/>
        </authorList>
    </citation>
    <scope>NUCLEOTIDE SEQUENCE [LARGE SCALE GENOMIC DNA]</scope>
    <source>
        <strain evidence="2">AS04akNAM_66</strain>
    </source>
</reference>
<feature type="non-terminal residue" evidence="2">
    <location>
        <position position="1"/>
    </location>
</feature>
<accession>A0A7V6TXU5</accession>
<proteinExistence type="predicted"/>
<dbReference type="AlphaFoldDB" id="A0A7V6TXU5"/>
<evidence type="ECO:0000313" key="2">
    <source>
        <dbReference type="EMBL" id="HHV66231.1"/>
    </source>
</evidence>
<gene>
    <name evidence="2" type="ORF">GXX48_01090</name>
</gene>
<name>A0A7V6TXU5_9HYPH</name>
<comment type="caution">
    <text evidence="2">The sequence shown here is derived from an EMBL/GenBank/DDBJ whole genome shotgun (WGS) entry which is preliminary data.</text>
</comment>
<dbReference type="Proteomes" id="UP000551563">
    <property type="component" value="Unassembled WGS sequence"/>
</dbReference>
<sequence length="180" mass="19373">HIESLSNDPIFDAAGKEALKHGVGRQAMQAITTAVYSAAAESGMLEPPIDVAAERQQLLPEGYASAPKAEQDRAINARLQANEDFIKLQVTNGKMSQADGDHVLGMLMDTAAGNRFLEYFRSVTTGDSPQPAAGGGSGGNDRGKALKAELETLESKRGTADWSRAEYDRLMTEYQKHYGD</sequence>